<organism evidence="2 3">
    <name type="scientific">Cryobacterium shii</name>
    <dbReference type="NCBI Taxonomy" id="1259235"/>
    <lineage>
        <taxon>Bacteria</taxon>
        <taxon>Bacillati</taxon>
        <taxon>Actinomycetota</taxon>
        <taxon>Actinomycetes</taxon>
        <taxon>Micrococcales</taxon>
        <taxon>Microbacteriaceae</taxon>
        <taxon>Cryobacterium</taxon>
    </lineage>
</organism>
<dbReference type="EMBL" id="SOFY01000056">
    <property type="protein sequence ID" value="TFC45886.1"/>
    <property type="molecule type" value="Genomic_DNA"/>
</dbReference>
<feature type="region of interest" description="Disordered" evidence="1">
    <location>
        <begin position="252"/>
        <end position="272"/>
    </location>
</feature>
<proteinExistence type="predicted"/>
<gene>
    <name evidence="2" type="ORF">E3O49_10240</name>
</gene>
<protein>
    <submittedName>
        <fullName evidence="2">Uncharacterized protein</fullName>
    </submittedName>
</protein>
<accession>A0AAQ2C5Q9</accession>
<reference evidence="2 3" key="1">
    <citation type="submission" date="2019-03" db="EMBL/GenBank/DDBJ databases">
        <title>Genomics of glacier-inhabiting Cryobacterium strains.</title>
        <authorList>
            <person name="Liu Q."/>
            <person name="Xin Y.-H."/>
        </authorList>
    </citation>
    <scope>NUCLEOTIDE SEQUENCE [LARGE SCALE GENOMIC DNA]</scope>
    <source>
        <strain evidence="3">TMT1-22</strain>
    </source>
</reference>
<dbReference type="AlphaFoldDB" id="A0AAQ2C5Q9"/>
<dbReference type="RefSeq" id="WP_134451463.1">
    <property type="nucleotide sequence ID" value="NZ_SOFY01000056.1"/>
</dbReference>
<name>A0AAQ2C5Q9_9MICO</name>
<evidence type="ECO:0000313" key="2">
    <source>
        <dbReference type="EMBL" id="TFC45886.1"/>
    </source>
</evidence>
<comment type="caution">
    <text evidence="2">The sequence shown here is derived from an EMBL/GenBank/DDBJ whole genome shotgun (WGS) entry which is preliminary data.</text>
</comment>
<evidence type="ECO:0000256" key="1">
    <source>
        <dbReference type="SAM" id="MobiDB-lite"/>
    </source>
</evidence>
<sequence>MSRDSGATRLVRMAAQVPGSVFGAALGLTFAGPTGAILGAVSGTVLSQVGADIADRTLSPRQELRVGAVFLSAASAITVKQLEGHTLRDDGFFDGTDSNGAEFVEGVMLAAMDAYEERKVPYLGNLIANVSFAEHIDAPSAHAALRRADDLSWLELRILGIFDDGESYPMPARPIPKSSDWPTWTVAKALQELINPPKSLLKNARSTGSRGQMGYDLNLDAISMQSGGTLICGLMELGSIPKSDRSPIFEMLSRDQEPEEHEAAEFGSAQRA</sequence>
<feature type="compositionally biased region" description="Basic and acidic residues" evidence="1">
    <location>
        <begin position="252"/>
        <end position="264"/>
    </location>
</feature>
<keyword evidence="3" id="KW-1185">Reference proteome</keyword>
<dbReference type="Proteomes" id="UP000297403">
    <property type="component" value="Unassembled WGS sequence"/>
</dbReference>
<evidence type="ECO:0000313" key="3">
    <source>
        <dbReference type="Proteomes" id="UP000297403"/>
    </source>
</evidence>